<dbReference type="EMBL" id="LKCM01000172">
    <property type="protein sequence ID" value="KPQ43199.1"/>
    <property type="molecule type" value="Genomic_DNA"/>
</dbReference>
<evidence type="ECO:0000313" key="2">
    <source>
        <dbReference type="Proteomes" id="UP000050360"/>
    </source>
</evidence>
<dbReference type="InterPro" id="IPR011312">
    <property type="entry name" value="Menthan_mark_7"/>
</dbReference>
<comment type="caution">
    <text evidence="1">The sequence shown here is derived from an EMBL/GenBank/DDBJ whole genome shotgun (WGS) entry which is preliminary data.</text>
</comment>
<dbReference type="NCBIfam" id="TIGR03274">
    <property type="entry name" value="methan_mark_7"/>
    <property type="match status" value="1"/>
</dbReference>
<dbReference type="Pfam" id="PF04609">
    <property type="entry name" value="MCR_C"/>
    <property type="match status" value="1"/>
</dbReference>
<reference evidence="1 2" key="1">
    <citation type="submission" date="2015-09" db="EMBL/GenBank/DDBJ databases">
        <title>A metagenomics-based metabolic model of nitrate-dependent anaerobic oxidation of methane by Methanoperedens-like archaea.</title>
        <authorList>
            <person name="Arshad A."/>
            <person name="Speth D.R."/>
            <person name="De Graaf R.M."/>
            <person name="Op Den Camp H.J."/>
            <person name="Jetten M.S."/>
            <person name="Welte C.U."/>
        </authorList>
    </citation>
    <scope>NUCLEOTIDE SEQUENCE [LARGE SCALE GENOMIC DNA]</scope>
</reference>
<sequence>MLEPMMYVGGAYKHSQLIELVEDLGGYILQKNIMQSEVVLLMLVPINDIPMVETKSKELLGKLTRAPLTGSEIATVAPTLAYHHLPHLDCDVAEFLRKQGAKTNMVGLARGVGKRICQLTAFERDLINEHDVAVFILGNYEHCIIEKSKKLYEGIEIPIVVTGAPELKTEDVPNATAYVGSFGRILHHLRHAEELRTLDKLAQVIGKVLDDVRVEIAKDPPSVAPPRIKKEIEENIAEIIDNLHPLPITLQMNGVRVKLPYEEYHEQIENIKFVEGVTMKEVARVLPSKMRNFILIKALPKSETGFSI</sequence>
<dbReference type="InterPro" id="IPR026327">
    <property type="entry name" value="Me_CoM_Rdtase_prot-C-like"/>
</dbReference>
<dbReference type="Proteomes" id="UP000050360">
    <property type="component" value="Unassembled WGS sequence"/>
</dbReference>
<dbReference type="PIRSF" id="PIRSF019164">
    <property type="entry name" value="UCP019164"/>
    <property type="match status" value="1"/>
</dbReference>
<dbReference type="AlphaFoldDB" id="A0A0P8DZB0"/>
<gene>
    <name evidence="1" type="ORF">MPEBLZ_02255</name>
</gene>
<proteinExistence type="predicted"/>
<evidence type="ECO:0000313" key="1">
    <source>
        <dbReference type="EMBL" id="KPQ43199.1"/>
    </source>
</evidence>
<dbReference type="PATRIC" id="fig|1719120.3.peg.2462"/>
<organism evidence="1 2">
    <name type="scientific">Candidatus Methanoperedens nitratireducens</name>
    <dbReference type="NCBI Taxonomy" id="1392998"/>
    <lineage>
        <taxon>Archaea</taxon>
        <taxon>Methanobacteriati</taxon>
        <taxon>Methanobacteriota</taxon>
        <taxon>Stenosarchaea group</taxon>
        <taxon>Methanomicrobia</taxon>
        <taxon>Methanosarcinales</taxon>
        <taxon>ANME-2 cluster</taxon>
        <taxon>Candidatus Methanoperedentaceae</taxon>
        <taxon>Candidatus Methanoperedens</taxon>
    </lineage>
</organism>
<protein>
    <submittedName>
        <fullName evidence="1">Methyl-coenzyme M reductase operon protein C</fullName>
    </submittedName>
</protein>
<accession>A0A0P8DZB0</accession>
<name>A0A0P8DZB0_9EURY</name>